<comment type="caution">
    <text evidence="1">The sequence shown here is derived from an EMBL/GenBank/DDBJ whole genome shotgun (WGS) entry which is preliminary data.</text>
</comment>
<organism evidence="1 2">
    <name type="scientific">Cephalotrichum gorgonifer</name>
    <dbReference type="NCBI Taxonomy" id="2041049"/>
    <lineage>
        <taxon>Eukaryota</taxon>
        <taxon>Fungi</taxon>
        <taxon>Dikarya</taxon>
        <taxon>Ascomycota</taxon>
        <taxon>Pezizomycotina</taxon>
        <taxon>Sordariomycetes</taxon>
        <taxon>Hypocreomycetidae</taxon>
        <taxon>Microascales</taxon>
        <taxon>Microascaceae</taxon>
        <taxon>Cephalotrichum</taxon>
    </lineage>
</organism>
<protein>
    <submittedName>
        <fullName evidence="1">Uncharacterized protein</fullName>
    </submittedName>
</protein>
<evidence type="ECO:0000313" key="2">
    <source>
        <dbReference type="Proteomes" id="UP001187682"/>
    </source>
</evidence>
<dbReference type="EMBL" id="ONZQ02000002">
    <property type="protein sequence ID" value="SPN98989.1"/>
    <property type="molecule type" value="Genomic_DNA"/>
</dbReference>
<proteinExistence type="predicted"/>
<reference evidence="1" key="1">
    <citation type="submission" date="2018-03" db="EMBL/GenBank/DDBJ databases">
        <authorList>
            <person name="Guldener U."/>
        </authorList>
    </citation>
    <scope>NUCLEOTIDE SEQUENCE</scope>
</reference>
<evidence type="ECO:0000313" key="1">
    <source>
        <dbReference type="EMBL" id="SPN98989.1"/>
    </source>
</evidence>
<name>A0AAE8MSA2_9PEZI</name>
<dbReference type="Proteomes" id="UP001187682">
    <property type="component" value="Unassembled WGS sequence"/>
</dbReference>
<keyword evidence="2" id="KW-1185">Reference proteome</keyword>
<gene>
    <name evidence="1" type="ORF">DNG_02028</name>
</gene>
<sequence length="209" mass="23369">MAPAPRNRGRVLLSDISSNFVLSSEALAMDNRRAQNDILDIIIGQGGKSTPRKTYVHDEIDKQDACAGQGPPFTPGWSLHLLNFPLNFNGHCSRRPHVCIKCLQLHISFDTQAVRQIPDKVFCLSLRDHQYVLMPEEFRACLAPSVRESYDWAWMNSKLVASPGFVWCSEPGCVRGQVCEEGSDTSRCEGCGGELYAQPWSVQQWVDDA</sequence>
<accession>A0AAE8MSA2</accession>
<dbReference type="AlphaFoldDB" id="A0AAE8MSA2"/>